<accession>A0AAD6W4B7</accession>
<dbReference type="EMBL" id="JAQIZT010000005">
    <property type="protein sequence ID" value="KAJ6997684.1"/>
    <property type="molecule type" value="Genomic_DNA"/>
</dbReference>
<sequence>MLILITGVTSQKNMFFKTNECSEHPAFVRNNGEGSEVAENGVFKSAGGSDNVCSRATG</sequence>
<comment type="caution">
    <text evidence="1">The sequence shown here is derived from an EMBL/GenBank/DDBJ whole genome shotgun (WGS) entry which is preliminary data.</text>
</comment>
<reference evidence="1" key="1">
    <citation type="journal article" date="2023" name="Mol. Ecol. Resour.">
        <title>Chromosome-level genome assembly of a triploid poplar Populus alba 'Berolinensis'.</title>
        <authorList>
            <person name="Chen S."/>
            <person name="Yu Y."/>
            <person name="Wang X."/>
            <person name="Wang S."/>
            <person name="Zhang T."/>
            <person name="Zhou Y."/>
            <person name="He R."/>
            <person name="Meng N."/>
            <person name="Wang Y."/>
            <person name="Liu W."/>
            <person name="Liu Z."/>
            <person name="Liu J."/>
            <person name="Guo Q."/>
            <person name="Huang H."/>
            <person name="Sederoff R.R."/>
            <person name="Wang G."/>
            <person name="Qu G."/>
            <person name="Chen S."/>
        </authorList>
    </citation>
    <scope>NUCLEOTIDE SEQUENCE</scope>
    <source>
        <strain evidence="1">SC-2020</strain>
    </source>
</reference>
<proteinExistence type="predicted"/>
<protein>
    <submittedName>
        <fullName evidence="1">Uncharacterized protein</fullName>
    </submittedName>
</protein>
<keyword evidence="2" id="KW-1185">Reference proteome</keyword>
<dbReference type="AlphaFoldDB" id="A0AAD6W4B7"/>
<dbReference type="Proteomes" id="UP001164929">
    <property type="component" value="Chromosome 5"/>
</dbReference>
<evidence type="ECO:0000313" key="2">
    <source>
        <dbReference type="Proteomes" id="UP001164929"/>
    </source>
</evidence>
<name>A0AAD6W4B7_9ROSI</name>
<organism evidence="1 2">
    <name type="scientific">Populus alba x Populus x berolinensis</name>
    <dbReference type="NCBI Taxonomy" id="444605"/>
    <lineage>
        <taxon>Eukaryota</taxon>
        <taxon>Viridiplantae</taxon>
        <taxon>Streptophyta</taxon>
        <taxon>Embryophyta</taxon>
        <taxon>Tracheophyta</taxon>
        <taxon>Spermatophyta</taxon>
        <taxon>Magnoliopsida</taxon>
        <taxon>eudicotyledons</taxon>
        <taxon>Gunneridae</taxon>
        <taxon>Pentapetalae</taxon>
        <taxon>rosids</taxon>
        <taxon>fabids</taxon>
        <taxon>Malpighiales</taxon>
        <taxon>Salicaceae</taxon>
        <taxon>Saliceae</taxon>
        <taxon>Populus</taxon>
    </lineage>
</organism>
<evidence type="ECO:0000313" key="1">
    <source>
        <dbReference type="EMBL" id="KAJ6997684.1"/>
    </source>
</evidence>
<gene>
    <name evidence="1" type="ORF">NC653_014051</name>
</gene>